<gene>
    <name evidence="1" type="ORF">KARP_00457</name>
</gene>
<protein>
    <submittedName>
        <fullName evidence="1">Uncharacterized protein</fullName>
    </submittedName>
</protein>
<organism evidence="1 2">
    <name type="scientific">Orientia tsutsugamushi</name>
    <name type="common">Rickettsia tsutsugamushi</name>
    <dbReference type="NCBI Taxonomy" id="784"/>
    <lineage>
        <taxon>Bacteria</taxon>
        <taxon>Pseudomonadati</taxon>
        <taxon>Pseudomonadota</taxon>
        <taxon>Alphaproteobacteria</taxon>
        <taxon>Rickettsiales</taxon>
        <taxon>Rickettsiaceae</taxon>
        <taxon>Rickettsieae</taxon>
        <taxon>Orientia</taxon>
    </lineage>
</organism>
<evidence type="ECO:0000313" key="1">
    <source>
        <dbReference type="EMBL" id="SPR14591.1"/>
    </source>
</evidence>
<accession>A0A2U3RMW4</accession>
<proteinExistence type="predicted"/>
<dbReference type="EMBL" id="LS398548">
    <property type="protein sequence ID" value="SPR14591.1"/>
    <property type="molecule type" value="Genomic_DNA"/>
</dbReference>
<dbReference type="AlphaFoldDB" id="A0A2U3RMW4"/>
<reference evidence="2" key="1">
    <citation type="submission" date="2018-03" db="EMBL/GenBank/DDBJ databases">
        <authorList>
            <person name="Batty M. E."/>
            <person name="Batty M E."/>
        </authorList>
    </citation>
    <scope>NUCLEOTIDE SEQUENCE [LARGE SCALE GENOMIC DNA]</scope>
</reference>
<dbReference type="Proteomes" id="UP000245243">
    <property type="component" value="Chromosome I"/>
</dbReference>
<name>A0A2U3RMW4_ORITS</name>
<sequence>MNIIKKFMHECASSIFSFKLKVSSDKNKTQVSIVPLIGLKGILS</sequence>
<evidence type="ECO:0000313" key="2">
    <source>
        <dbReference type="Proteomes" id="UP000245243"/>
    </source>
</evidence>